<evidence type="ECO:0000313" key="2">
    <source>
        <dbReference type="Proteomes" id="UP000789920"/>
    </source>
</evidence>
<organism evidence="1 2">
    <name type="scientific">Racocetra persica</name>
    <dbReference type="NCBI Taxonomy" id="160502"/>
    <lineage>
        <taxon>Eukaryota</taxon>
        <taxon>Fungi</taxon>
        <taxon>Fungi incertae sedis</taxon>
        <taxon>Mucoromycota</taxon>
        <taxon>Glomeromycotina</taxon>
        <taxon>Glomeromycetes</taxon>
        <taxon>Diversisporales</taxon>
        <taxon>Gigasporaceae</taxon>
        <taxon>Racocetra</taxon>
    </lineage>
</organism>
<protein>
    <submittedName>
        <fullName evidence="1">15444_t:CDS:1</fullName>
    </submittedName>
</protein>
<gene>
    <name evidence="1" type="ORF">RPERSI_LOCUS27937</name>
</gene>
<dbReference type="Proteomes" id="UP000789920">
    <property type="component" value="Unassembled WGS sequence"/>
</dbReference>
<evidence type="ECO:0000313" key="1">
    <source>
        <dbReference type="EMBL" id="CAG8830859.1"/>
    </source>
</evidence>
<dbReference type="EMBL" id="CAJVQC010100034">
    <property type="protein sequence ID" value="CAG8830859.1"/>
    <property type="molecule type" value="Genomic_DNA"/>
</dbReference>
<feature type="non-terminal residue" evidence="1">
    <location>
        <position position="112"/>
    </location>
</feature>
<proteinExistence type="predicted"/>
<reference evidence="1" key="1">
    <citation type="submission" date="2021-06" db="EMBL/GenBank/DDBJ databases">
        <authorList>
            <person name="Kallberg Y."/>
            <person name="Tangrot J."/>
            <person name="Rosling A."/>
        </authorList>
    </citation>
    <scope>NUCLEOTIDE SEQUENCE</scope>
    <source>
        <strain evidence="1">MA461A</strain>
    </source>
</reference>
<sequence length="112" mass="12580">SPIRSDPLVLQLLKTIEATHTHKPINQKSHITCQHLLQIQQQLNANNNVDTLFWAIALLAFYGLARLGELLPNNQSDEIKVPTMAALKFELSGSNTFIQSNYYEPKNTSPPI</sequence>
<feature type="non-terminal residue" evidence="1">
    <location>
        <position position="1"/>
    </location>
</feature>
<comment type="caution">
    <text evidence="1">The sequence shown here is derived from an EMBL/GenBank/DDBJ whole genome shotgun (WGS) entry which is preliminary data.</text>
</comment>
<name>A0ACA9S9A2_9GLOM</name>
<keyword evidence="2" id="KW-1185">Reference proteome</keyword>
<accession>A0ACA9S9A2</accession>